<evidence type="ECO:0000313" key="3">
    <source>
        <dbReference type="Proteomes" id="UP000194873"/>
    </source>
</evidence>
<dbReference type="RefSeq" id="WP_086596378.1">
    <property type="nucleotide sequence ID" value="NZ_MTSE01000018.1"/>
</dbReference>
<feature type="transmembrane region" description="Helical" evidence="1">
    <location>
        <begin position="57"/>
        <end position="75"/>
    </location>
</feature>
<evidence type="ECO:0000313" key="2">
    <source>
        <dbReference type="EMBL" id="OUJ71099.1"/>
    </source>
</evidence>
<dbReference type="EMBL" id="MTSE01000018">
    <property type="protein sequence ID" value="OUJ71099.1"/>
    <property type="molecule type" value="Genomic_DNA"/>
</dbReference>
<protein>
    <submittedName>
        <fullName evidence="2">Uncharacterized protein</fullName>
    </submittedName>
</protein>
<name>A0A243W7P8_9BACT</name>
<dbReference type="AlphaFoldDB" id="A0A243W7P8"/>
<keyword evidence="1" id="KW-1133">Transmembrane helix</keyword>
<sequence>MNSPATPPTIRPTLFLLRLLAWWKTWSREWEPSLFFEAPYALPSAKLRKQRLLVTRLFWLHTSLCVMALLINWLYL</sequence>
<reference evidence="2 3" key="1">
    <citation type="submission" date="2017-01" db="EMBL/GenBank/DDBJ databases">
        <title>A new Hymenobacter.</title>
        <authorList>
            <person name="Liang Y."/>
            <person name="Feng F."/>
        </authorList>
    </citation>
    <scope>NUCLEOTIDE SEQUENCE [LARGE SCALE GENOMIC DNA]</scope>
    <source>
        <strain evidence="2">MIMBbqt21</strain>
    </source>
</reference>
<keyword evidence="1" id="KW-0812">Transmembrane</keyword>
<keyword evidence="3" id="KW-1185">Reference proteome</keyword>
<proteinExistence type="predicted"/>
<comment type="caution">
    <text evidence="2">The sequence shown here is derived from an EMBL/GenBank/DDBJ whole genome shotgun (WGS) entry which is preliminary data.</text>
</comment>
<organism evidence="2 3">
    <name type="scientific">Hymenobacter crusticola</name>
    <dbReference type="NCBI Taxonomy" id="1770526"/>
    <lineage>
        <taxon>Bacteria</taxon>
        <taxon>Pseudomonadati</taxon>
        <taxon>Bacteroidota</taxon>
        <taxon>Cytophagia</taxon>
        <taxon>Cytophagales</taxon>
        <taxon>Hymenobacteraceae</taxon>
        <taxon>Hymenobacter</taxon>
    </lineage>
</organism>
<gene>
    <name evidence="2" type="ORF">BXP70_22545</name>
</gene>
<keyword evidence="1" id="KW-0472">Membrane</keyword>
<evidence type="ECO:0000256" key="1">
    <source>
        <dbReference type="SAM" id="Phobius"/>
    </source>
</evidence>
<dbReference type="Proteomes" id="UP000194873">
    <property type="component" value="Unassembled WGS sequence"/>
</dbReference>
<accession>A0A243W7P8</accession>